<gene>
    <name evidence="1" type="ORF">NBR_LOCUS8755</name>
</gene>
<organism evidence="3">
    <name type="scientific">Nippostrongylus brasiliensis</name>
    <name type="common">Rat hookworm</name>
    <dbReference type="NCBI Taxonomy" id="27835"/>
    <lineage>
        <taxon>Eukaryota</taxon>
        <taxon>Metazoa</taxon>
        <taxon>Ecdysozoa</taxon>
        <taxon>Nematoda</taxon>
        <taxon>Chromadorea</taxon>
        <taxon>Rhabditida</taxon>
        <taxon>Rhabditina</taxon>
        <taxon>Rhabditomorpha</taxon>
        <taxon>Strongyloidea</taxon>
        <taxon>Heligmosomidae</taxon>
        <taxon>Nippostrongylus</taxon>
    </lineage>
</organism>
<name>A0A0N4XZV6_NIPBR</name>
<evidence type="ECO:0000313" key="3">
    <source>
        <dbReference type="WBParaSite" id="NBR_0000875401-mRNA-1"/>
    </source>
</evidence>
<dbReference type="EMBL" id="UYSL01020048">
    <property type="protein sequence ID" value="VDL72344.1"/>
    <property type="molecule type" value="Genomic_DNA"/>
</dbReference>
<proteinExistence type="predicted"/>
<dbReference type="STRING" id="27835.A0A0N4XZV6"/>
<reference evidence="3" key="1">
    <citation type="submission" date="2017-02" db="UniProtKB">
        <authorList>
            <consortium name="WormBaseParasite"/>
        </authorList>
    </citation>
    <scope>IDENTIFICATION</scope>
</reference>
<dbReference type="AlphaFoldDB" id="A0A0N4XZV6"/>
<accession>A0A0N4XZV6</accession>
<evidence type="ECO:0000313" key="1">
    <source>
        <dbReference type="EMBL" id="VDL72344.1"/>
    </source>
</evidence>
<protein>
    <submittedName>
        <fullName evidence="3">Bet_v_1 domain-containing protein</fullName>
    </submittedName>
</protein>
<dbReference type="WBParaSite" id="NBR_0000875401-mRNA-1">
    <property type="protein sequence ID" value="NBR_0000875401-mRNA-1"/>
    <property type="gene ID" value="NBR_0000875401"/>
</dbReference>
<evidence type="ECO:0000313" key="2">
    <source>
        <dbReference type="Proteomes" id="UP000271162"/>
    </source>
</evidence>
<reference evidence="1 2" key="2">
    <citation type="submission" date="2018-11" db="EMBL/GenBank/DDBJ databases">
        <authorList>
            <consortium name="Pathogen Informatics"/>
        </authorList>
    </citation>
    <scope>NUCLEOTIDE SEQUENCE [LARGE SCALE GENOMIC DNA]</scope>
</reference>
<keyword evidence="2" id="KW-1185">Reference proteome</keyword>
<sequence>MAETCSQDLVTPFLSKILGPMEVLRTNLKCDKQTDGNYLYEYTVQVHPKEEDEGLAGQYAFIMTFLGNWRYV</sequence>
<dbReference type="Proteomes" id="UP000271162">
    <property type="component" value="Unassembled WGS sequence"/>
</dbReference>